<keyword id="KW-0903">Direct protein sequencing</keyword>
<name>Q9PS35_CARPL</name>
<proteinExistence type="evidence at protein level"/>
<protein>
    <submittedName>
        <fullName>36 kDa serum protein</fullName>
    </submittedName>
</protein>
<dbReference type="AlphaFoldDB" id="Q9PS35"/>
<organism>
    <name type="scientific">Carcharhinus plumbeus</name>
    <name type="common">Sandbar shark</name>
    <name type="synonym">Squalus plumbeus</name>
    <dbReference type="NCBI Taxonomy" id="7808"/>
    <lineage>
        <taxon>Eukaryota</taxon>
        <taxon>Metazoa</taxon>
        <taxon>Chordata</taxon>
        <taxon>Craniata</taxon>
        <taxon>Vertebrata</taxon>
        <taxon>Chondrichthyes</taxon>
        <taxon>Elasmobranchii</taxon>
        <taxon>Galeomorphii</taxon>
        <taxon>Galeoidea</taxon>
        <taxon>Carcharhiniformes</taxon>
        <taxon>Carcharhinidae</taxon>
        <taxon>Carcharhinus</taxon>
    </lineage>
</organism>
<accession>Q9PS35</accession>
<reference key="1">
    <citation type="journal article" date="1992" name="Comp. Biochem. Physiol. B, Comp. Biochem.">
        <title>Purification of a novel heterodimer from shark (Carcharhinus plumbeus) serum by gel-immobilized metal chromatography.</title>
        <authorList>
            <person name="Vazquez-Moreno L."/>
            <person name="Porath J."/>
            <person name="Schluter S.F."/>
            <person name="Marchalonis J.J."/>
        </authorList>
    </citation>
    <scope>PROTEIN SEQUENCE</scope>
</reference>
<dbReference type="PIR" id="A56899">
    <property type="entry name" value="A56899"/>
</dbReference>
<sequence length="20" mass="2087">VVGGRMVVNGASPWWMLLGG</sequence>